<dbReference type="Pfam" id="PF01189">
    <property type="entry name" value="Methyltr_RsmB-F"/>
    <property type="match status" value="1"/>
</dbReference>
<sequence>MQSGDHVSVYADTDSLCRKGSIKKYDGIKVYVGNGVAQVSRSDIFTENDINSGVGIKMTEPLYSAPSLNAVLPDCMFLQNLPSIVVGHVMSPQSGDIVLDMCAAPGGKTTHLSSLMNDKGVVIAIDRAQSKVSRIDLNICKLNLHCIKTFAYDSTRLFSPDVPVIDADSLGKPPYPAETFDKILLDGPCSALGQRPQLISTASLKEVQSYPSLQRKIFAN</sequence>
<dbReference type="RefSeq" id="XP_006812001.1">
    <property type="nucleotide sequence ID" value="XM_006811938.1"/>
</dbReference>
<dbReference type="PANTHER" id="PTHR22807:SF34">
    <property type="entry name" value="TRNA (CYTOSINE(72)-C(5))-METHYLTRANSFERASE NSUN6"/>
    <property type="match status" value="1"/>
</dbReference>
<evidence type="ECO:0000256" key="1">
    <source>
        <dbReference type="ARBA" id="ARBA00022603"/>
    </source>
</evidence>
<organism evidence="7 8">
    <name type="scientific">Saccoglossus kowalevskii</name>
    <name type="common">Acorn worm</name>
    <dbReference type="NCBI Taxonomy" id="10224"/>
    <lineage>
        <taxon>Eukaryota</taxon>
        <taxon>Metazoa</taxon>
        <taxon>Hemichordata</taxon>
        <taxon>Enteropneusta</taxon>
        <taxon>Harrimaniidae</taxon>
        <taxon>Saccoglossus</taxon>
    </lineage>
</organism>
<dbReference type="PANTHER" id="PTHR22807">
    <property type="entry name" value="NOP2 YEAST -RELATED NOL1/NOP2/FMU SUN DOMAIN-CONTAINING"/>
    <property type="match status" value="1"/>
</dbReference>
<dbReference type="Proteomes" id="UP000694865">
    <property type="component" value="Unplaced"/>
</dbReference>
<feature type="binding site" evidence="5">
    <location>
        <position position="153"/>
    </location>
    <ligand>
        <name>S-adenosyl-L-methionine</name>
        <dbReference type="ChEBI" id="CHEBI:59789"/>
    </ligand>
</feature>
<reference evidence="8" key="1">
    <citation type="submission" date="2025-08" db="UniProtKB">
        <authorList>
            <consortium name="RefSeq"/>
        </authorList>
    </citation>
    <scope>IDENTIFICATION</scope>
    <source>
        <tissue evidence="8">Testes</tissue>
    </source>
</reference>
<protein>
    <submittedName>
        <fullName evidence="8">Methyltransferase NSUN6-like</fullName>
    </submittedName>
</protein>
<dbReference type="CDD" id="cd02440">
    <property type="entry name" value="AdoMet_MTases"/>
    <property type="match status" value="1"/>
</dbReference>
<comment type="caution">
    <text evidence="5">Lacks conserved residue(s) required for the propagation of feature annotation.</text>
</comment>
<keyword evidence="2 5" id="KW-0808">Transferase</keyword>
<evidence type="ECO:0000256" key="2">
    <source>
        <dbReference type="ARBA" id="ARBA00022679"/>
    </source>
</evidence>
<dbReference type="GeneID" id="102804268"/>
<evidence type="ECO:0000313" key="7">
    <source>
        <dbReference type="Proteomes" id="UP000694865"/>
    </source>
</evidence>
<dbReference type="InterPro" id="IPR029063">
    <property type="entry name" value="SAM-dependent_MTases_sf"/>
</dbReference>
<evidence type="ECO:0000256" key="4">
    <source>
        <dbReference type="ARBA" id="ARBA00022884"/>
    </source>
</evidence>
<feature type="binding site" evidence="5">
    <location>
        <begin position="102"/>
        <end position="108"/>
    </location>
    <ligand>
        <name>S-adenosyl-L-methionine</name>
        <dbReference type="ChEBI" id="CHEBI:59789"/>
    </ligand>
</feature>
<feature type="non-terminal residue" evidence="8">
    <location>
        <position position="220"/>
    </location>
</feature>
<feature type="domain" description="SAM-dependent MTase RsmB/NOP-type" evidence="6">
    <location>
        <begin position="1"/>
        <end position="220"/>
    </location>
</feature>
<keyword evidence="3 5" id="KW-0949">S-adenosyl-L-methionine</keyword>
<proteinExistence type="inferred from homology"/>
<accession>A0ABM0LW60</accession>
<keyword evidence="4 5" id="KW-0694">RNA-binding</keyword>
<dbReference type="InterPro" id="IPR049560">
    <property type="entry name" value="MeTrfase_RsmB-F_NOP2_cat"/>
</dbReference>
<dbReference type="InterPro" id="IPR001678">
    <property type="entry name" value="MeTrfase_RsmB-F_NOP2_dom"/>
</dbReference>
<evidence type="ECO:0000256" key="5">
    <source>
        <dbReference type="PROSITE-ProRule" id="PRU01023"/>
    </source>
</evidence>
<evidence type="ECO:0000259" key="6">
    <source>
        <dbReference type="PROSITE" id="PS51686"/>
    </source>
</evidence>
<dbReference type="InterPro" id="IPR023267">
    <property type="entry name" value="RCMT"/>
</dbReference>
<evidence type="ECO:0000313" key="8">
    <source>
        <dbReference type="RefSeq" id="XP_006812001.1"/>
    </source>
</evidence>
<evidence type="ECO:0000256" key="3">
    <source>
        <dbReference type="ARBA" id="ARBA00022691"/>
    </source>
</evidence>
<comment type="similarity">
    <text evidence="5">Belongs to the class I-like SAM-binding methyltransferase superfamily. RsmB/NOP family.</text>
</comment>
<dbReference type="PRINTS" id="PR02008">
    <property type="entry name" value="RCMTFAMILY"/>
</dbReference>
<feature type="binding site" evidence="5">
    <location>
        <position position="186"/>
    </location>
    <ligand>
        <name>S-adenosyl-L-methionine</name>
        <dbReference type="ChEBI" id="CHEBI:59789"/>
    </ligand>
</feature>
<feature type="binding site" evidence="5">
    <location>
        <position position="126"/>
    </location>
    <ligand>
        <name>S-adenosyl-L-methionine</name>
        <dbReference type="ChEBI" id="CHEBI:59789"/>
    </ligand>
</feature>
<dbReference type="Gene3D" id="3.40.50.150">
    <property type="entry name" value="Vaccinia Virus protein VP39"/>
    <property type="match status" value="1"/>
</dbReference>
<gene>
    <name evidence="8" type="primary">LOC102804268</name>
</gene>
<keyword evidence="7" id="KW-1185">Reference proteome</keyword>
<keyword evidence="1 5" id="KW-0489">Methyltransferase</keyword>
<dbReference type="SUPFAM" id="SSF53335">
    <property type="entry name" value="S-adenosyl-L-methionine-dependent methyltransferases"/>
    <property type="match status" value="1"/>
</dbReference>
<name>A0ABM0LW60_SACKO</name>
<dbReference type="PROSITE" id="PS51686">
    <property type="entry name" value="SAM_MT_RSMB_NOP"/>
    <property type="match status" value="1"/>
</dbReference>